<dbReference type="PIRSF" id="PIRSF015417">
    <property type="entry name" value="T31B5_30_vWA"/>
    <property type="match status" value="1"/>
</dbReference>
<organism evidence="3 4">
    <name type="scientific">Prunus avium</name>
    <name type="common">Cherry</name>
    <name type="synonym">Cerasus avium</name>
    <dbReference type="NCBI Taxonomy" id="42229"/>
    <lineage>
        <taxon>Eukaryota</taxon>
        <taxon>Viridiplantae</taxon>
        <taxon>Streptophyta</taxon>
        <taxon>Embryophyta</taxon>
        <taxon>Tracheophyta</taxon>
        <taxon>Spermatophyta</taxon>
        <taxon>Magnoliopsida</taxon>
        <taxon>eudicotyledons</taxon>
        <taxon>Gunneridae</taxon>
        <taxon>Pentapetalae</taxon>
        <taxon>rosids</taxon>
        <taxon>fabids</taxon>
        <taxon>Rosales</taxon>
        <taxon>Rosaceae</taxon>
        <taxon>Amygdaloideae</taxon>
        <taxon>Amygdaleae</taxon>
        <taxon>Prunus</taxon>
    </lineage>
</organism>
<dbReference type="PANTHER" id="PTHR31373">
    <property type="entry name" value="OS06G0652100 PROTEIN"/>
    <property type="match status" value="1"/>
</dbReference>
<reference evidence="4" key="1">
    <citation type="submission" date="2025-08" db="UniProtKB">
        <authorList>
            <consortium name="RefSeq"/>
        </authorList>
    </citation>
    <scope>IDENTIFICATION</scope>
</reference>
<dbReference type="KEGG" id="pavi:110772131"/>
<evidence type="ECO:0000313" key="3">
    <source>
        <dbReference type="Proteomes" id="UP000515124"/>
    </source>
</evidence>
<feature type="domain" description="DUF2828" evidence="1">
    <location>
        <begin position="98"/>
        <end position="165"/>
    </location>
</feature>
<dbReference type="InterPro" id="IPR056690">
    <property type="entry name" value="DUF7788"/>
</dbReference>
<gene>
    <name evidence="4" type="primary">LOC110772131</name>
</gene>
<evidence type="ECO:0000313" key="4">
    <source>
        <dbReference type="RefSeq" id="XP_021832230.1"/>
    </source>
</evidence>
<dbReference type="Proteomes" id="UP000515124">
    <property type="component" value="Unplaced"/>
</dbReference>
<feature type="domain" description="DUF7788" evidence="2">
    <location>
        <begin position="392"/>
        <end position="579"/>
    </location>
</feature>
<dbReference type="PANTHER" id="PTHR31373:SF17">
    <property type="entry name" value="OS06G0652100 PROTEIN"/>
    <property type="match status" value="1"/>
</dbReference>
<dbReference type="InterPro" id="IPR058580">
    <property type="entry name" value="DUF2828"/>
</dbReference>
<dbReference type="AlphaFoldDB" id="A0A6P5TZ06"/>
<dbReference type="RefSeq" id="XP_021832230.1">
    <property type="nucleotide sequence ID" value="XM_021976538.1"/>
</dbReference>
<dbReference type="Gramene" id="Pav_sc0002337.1_g030.1.br:mrna">
    <property type="protein sequence ID" value="Pav_sc0002337.1_g030.1.br:CDS:1"/>
    <property type="gene ID" value="Pav_sc0002337.1_g030.1.br"/>
</dbReference>
<dbReference type="Pfam" id="PF11443">
    <property type="entry name" value="DUF2828"/>
    <property type="match status" value="1"/>
</dbReference>
<evidence type="ECO:0000259" key="2">
    <source>
        <dbReference type="Pfam" id="PF25043"/>
    </source>
</evidence>
<evidence type="ECO:0000259" key="1">
    <source>
        <dbReference type="Pfam" id="PF11443"/>
    </source>
</evidence>
<protein>
    <submittedName>
        <fullName evidence="4">Uncharacterized protein LOC110772131</fullName>
    </submittedName>
</protein>
<proteinExistence type="predicted"/>
<dbReference type="InterPro" id="IPR011205">
    <property type="entry name" value="UCP015417_vWA"/>
</dbReference>
<keyword evidence="3" id="KW-1185">Reference proteome</keyword>
<sequence length="601" mass="67933">MKKPVPVQACFTFTRVLKLLAPPPLPLLTRRLMASNSKGDMAKISSISPISSSFSSYGDPCHDLYFHMTSPDHRPDWCFHVTPPELSYEENKQTLQKKHVSLNYLKQLLPVAWSHNPLTTLKLIFNLNSISAPEGKCYPEAFSTAAFWVHHNHPKTLLCNLPSFAGSGNFASMWDLVEILYGLLLQQGQDADAAAQRLHCDPDYKLLHNRVMDFFAEQLKSDICKFKQHKLRMELDPSSEDDDKEDGTSLFVTRAAACCTPNSPEGDQATRAILLFESLGSRLFPPESDQSEEWERLRKEFLEPLTEYERLLYFIRERSRRSLCVVKKYLEEVKAGGSSSIKPDALLPNDIIRYVKDKNVGEAAELQWKAMLEDMYLKQQKHGEEGLGKFKNCLAVCNITTNFMGERVIELAASLGILVCELSEEPAWKRKVMGLGPLPDQLPQLHSIQGGDLKSKCEFVMRTCSKKCSEGVDFQKVCDLLLEVAVNENLKAEQMMKKVFVFTDNVRFGGCTSSWKALYDETQSKFKQQGYAMPHILLWNIYDLGGRMPRIEEPHPGVTLLCGTSDALIKSFLDNGGEIGRRHLMEAAISGKEYQNLCVVD</sequence>
<name>A0A6P5TZ06_PRUAV</name>
<dbReference type="GeneID" id="110772131"/>
<dbReference type="Pfam" id="PF25043">
    <property type="entry name" value="DUF7788"/>
    <property type="match status" value="1"/>
</dbReference>
<accession>A0A6P5TZ06</accession>